<keyword evidence="2" id="KW-0503">Monooxygenase</keyword>
<accession>A0A7G9R6C4</accession>
<dbReference type="RefSeq" id="WP_187576990.1">
    <property type="nucleotide sequence ID" value="NZ_CP060713.1"/>
</dbReference>
<feature type="domain" description="ABM" evidence="1">
    <location>
        <begin position="7"/>
        <end position="96"/>
    </location>
</feature>
<sequence>MNADGVVHLQPAFVARPGQELALREALIRLTGHSREEVGCLEYTLLEDPDDPMWLSIYERWAGSAAIDAHDRTAHVAAFVARFDELLAEPLATRRLRRLV</sequence>
<dbReference type="GO" id="GO:0004497">
    <property type="term" value="F:monooxygenase activity"/>
    <property type="evidence" value="ECO:0007669"/>
    <property type="project" value="UniProtKB-KW"/>
</dbReference>
<reference evidence="2 3" key="1">
    <citation type="submission" date="2020-08" db="EMBL/GenBank/DDBJ databases">
        <title>Genome sequence of Nocardioides mesophilus KACC 16243T.</title>
        <authorList>
            <person name="Hyun D.-W."/>
            <person name="Bae J.-W."/>
        </authorList>
    </citation>
    <scope>NUCLEOTIDE SEQUENCE [LARGE SCALE GENOMIC DNA]</scope>
    <source>
        <strain evidence="2 3">KACC 16243</strain>
    </source>
</reference>
<organism evidence="2 3">
    <name type="scientific">Nocardioides mesophilus</name>
    <dbReference type="NCBI Taxonomy" id="433659"/>
    <lineage>
        <taxon>Bacteria</taxon>
        <taxon>Bacillati</taxon>
        <taxon>Actinomycetota</taxon>
        <taxon>Actinomycetes</taxon>
        <taxon>Propionibacteriales</taxon>
        <taxon>Nocardioidaceae</taxon>
        <taxon>Nocardioides</taxon>
    </lineage>
</organism>
<dbReference type="SUPFAM" id="SSF54909">
    <property type="entry name" value="Dimeric alpha+beta barrel"/>
    <property type="match status" value="1"/>
</dbReference>
<evidence type="ECO:0000259" key="1">
    <source>
        <dbReference type="PROSITE" id="PS51725"/>
    </source>
</evidence>
<dbReference type="InterPro" id="IPR007138">
    <property type="entry name" value="ABM_dom"/>
</dbReference>
<dbReference type="InterPro" id="IPR011008">
    <property type="entry name" value="Dimeric_a/b-barrel"/>
</dbReference>
<evidence type="ECO:0000313" key="3">
    <source>
        <dbReference type="Proteomes" id="UP000515947"/>
    </source>
</evidence>
<gene>
    <name evidence="2" type="ORF">H9L09_10795</name>
</gene>
<keyword evidence="3" id="KW-1185">Reference proteome</keyword>
<protein>
    <submittedName>
        <fullName evidence="2">Antibiotic biosynthesis monooxygenase</fullName>
    </submittedName>
</protein>
<keyword evidence="2" id="KW-0560">Oxidoreductase</keyword>
<dbReference type="Pfam" id="PF03992">
    <property type="entry name" value="ABM"/>
    <property type="match status" value="1"/>
</dbReference>
<dbReference type="PROSITE" id="PS51725">
    <property type="entry name" value="ABM"/>
    <property type="match status" value="1"/>
</dbReference>
<dbReference type="EMBL" id="CP060713">
    <property type="protein sequence ID" value="QNN51149.1"/>
    <property type="molecule type" value="Genomic_DNA"/>
</dbReference>
<name>A0A7G9R6C4_9ACTN</name>
<dbReference type="AlphaFoldDB" id="A0A7G9R6C4"/>
<evidence type="ECO:0000313" key="2">
    <source>
        <dbReference type="EMBL" id="QNN51149.1"/>
    </source>
</evidence>
<dbReference type="Gene3D" id="3.30.70.100">
    <property type="match status" value="1"/>
</dbReference>
<proteinExistence type="predicted"/>
<dbReference type="KEGG" id="nmes:H9L09_10795"/>
<dbReference type="Proteomes" id="UP000515947">
    <property type="component" value="Chromosome"/>
</dbReference>